<dbReference type="Proteomes" id="UP000037460">
    <property type="component" value="Unassembled WGS sequence"/>
</dbReference>
<keyword evidence="5" id="KW-0812">Transmembrane</keyword>
<name>A0A0M0JN87_9EUKA</name>
<sequence length="571" mass="61560">MAHPRDRPLRELPNVPMGENVNVSLLLALCPNRDYKGCFSQALSRRYPSVDLNGPMRGEDFSLDAAAHAQRKLPKCAAFDHRTSTSERTVALPADIDGPGESFTSSALRGTTSTRLVAPLADSDLLRTRLREASAGALTRLPRGTLRCGSSSRSLDDGLLILLGLPTTALSPGSGRRDAARTSWMAHAAYGRSVAACFLLSAHGPADETAALIAEQGAHADLLLLDVPETRALITAKTAYSNFTRLGRGMPTFKQYAFFQHAARMLPHVPYVGKIDDDTAPNLALLVALGAQLRCKEHLFIGAINWAGVVPQARSTGVRNDRCGFGWGVGAALVNYGATFGKPCSSFPCPSYFPPCDKLGAVPPFPYGTGAAYVFSAATLRWVATDAAVINWVRQAAGPTRDAIQWQKFEDTSTGYWLSYAPFTILYVNVGRWVHDFVCHKNGALKAKGGGLYRPPCNLTLFVHNLKHGGFHYASHAMGQGATLYDHEQCARDGGTRIRRRGRLSSNHEEAYKSRGGLGRKRPRLEAASLPASAAEATTPLAEGGSGRGRGRGRRRTGADWARRNPHKSAT</sequence>
<evidence type="ECO:0000256" key="4">
    <source>
        <dbReference type="ARBA" id="ARBA00022679"/>
    </source>
</evidence>
<comment type="similarity">
    <text evidence="2">Belongs to the glycosyltransferase 31 family.</text>
</comment>
<evidence type="ECO:0000313" key="11">
    <source>
        <dbReference type="EMBL" id="KOO28041.1"/>
    </source>
</evidence>
<gene>
    <name evidence="11" type="ORF">Ctob_002786</name>
</gene>
<proteinExistence type="inferred from homology"/>
<protein>
    <recommendedName>
        <fullName evidence="13">Hexosyltransferase</fullName>
    </recommendedName>
</protein>
<organism evidence="11 12">
    <name type="scientific">Chrysochromulina tobinii</name>
    <dbReference type="NCBI Taxonomy" id="1460289"/>
    <lineage>
        <taxon>Eukaryota</taxon>
        <taxon>Haptista</taxon>
        <taxon>Haptophyta</taxon>
        <taxon>Prymnesiophyceae</taxon>
        <taxon>Prymnesiales</taxon>
        <taxon>Chrysochromulinaceae</taxon>
        <taxon>Chrysochromulina</taxon>
    </lineage>
</organism>
<evidence type="ECO:0000256" key="8">
    <source>
        <dbReference type="ARBA" id="ARBA00023034"/>
    </source>
</evidence>
<feature type="compositionally biased region" description="Low complexity" evidence="10">
    <location>
        <begin position="526"/>
        <end position="543"/>
    </location>
</feature>
<keyword evidence="4" id="KW-0808">Transferase</keyword>
<dbReference type="OrthoDB" id="10585289at2759"/>
<dbReference type="GO" id="GO:0000139">
    <property type="term" value="C:Golgi membrane"/>
    <property type="evidence" value="ECO:0007669"/>
    <property type="project" value="UniProtKB-SubCell"/>
</dbReference>
<evidence type="ECO:0000256" key="10">
    <source>
        <dbReference type="SAM" id="MobiDB-lite"/>
    </source>
</evidence>
<evidence type="ECO:0000256" key="5">
    <source>
        <dbReference type="ARBA" id="ARBA00022692"/>
    </source>
</evidence>
<keyword evidence="7" id="KW-1133">Transmembrane helix</keyword>
<accession>A0A0M0JN87</accession>
<keyword evidence="9" id="KW-0472">Membrane</keyword>
<keyword evidence="8" id="KW-0333">Golgi apparatus</keyword>
<evidence type="ECO:0000256" key="1">
    <source>
        <dbReference type="ARBA" id="ARBA00004323"/>
    </source>
</evidence>
<feature type="region of interest" description="Disordered" evidence="10">
    <location>
        <begin position="500"/>
        <end position="571"/>
    </location>
</feature>
<keyword evidence="3" id="KW-0328">Glycosyltransferase</keyword>
<comment type="subcellular location">
    <subcellularLocation>
        <location evidence="1">Golgi apparatus membrane</location>
        <topology evidence="1">Single-pass type II membrane protein</topology>
    </subcellularLocation>
</comment>
<dbReference type="AlphaFoldDB" id="A0A0M0JN87"/>
<dbReference type="InterPro" id="IPR002659">
    <property type="entry name" value="Glyco_trans_31"/>
</dbReference>
<dbReference type="EMBL" id="JWZX01002628">
    <property type="protein sequence ID" value="KOO28041.1"/>
    <property type="molecule type" value="Genomic_DNA"/>
</dbReference>
<evidence type="ECO:0000256" key="7">
    <source>
        <dbReference type="ARBA" id="ARBA00022989"/>
    </source>
</evidence>
<dbReference type="PANTHER" id="PTHR11214">
    <property type="entry name" value="BETA-1,3-N-ACETYLGLUCOSAMINYLTRANSFERASE"/>
    <property type="match status" value="1"/>
</dbReference>
<evidence type="ECO:0008006" key="13">
    <source>
        <dbReference type="Google" id="ProtNLM"/>
    </source>
</evidence>
<evidence type="ECO:0000256" key="6">
    <source>
        <dbReference type="ARBA" id="ARBA00022968"/>
    </source>
</evidence>
<evidence type="ECO:0000256" key="9">
    <source>
        <dbReference type="ARBA" id="ARBA00023136"/>
    </source>
</evidence>
<keyword evidence="6" id="KW-0735">Signal-anchor</keyword>
<keyword evidence="12" id="KW-1185">Reference proteome</keyword>
<evidence type="ECO:0000313" key="12">
    <source>
        <dbReference type="Proteomes" id="UP000037460"/>
    </source>
</evidence>
<evidence type="ECO:0000256" key="2">
    <source>
        <dbReference type="ARBA" id="ARBA00008661"/>
    </source>
</evidence>
<comment type="caution">
    <text evidence="11">The sequence shown here is derived from an EMBL/GenBank/DDBJ whole genome shotgun (WGS) entry which is preliminary data.</text>
</comment>
<evidence type="ECO:0000256" key="3">
    <source>
        <dbReference type="ARBA" id="ARBA00022676"/>
    </source>
</evidence>
<dbReference type="GO" id="GO:0016758">
    <property type="term" value="F:hexosyltransferase activity"/>
    <property type="evidence" value="ECO:0007669"/>
    <property type="project" value="InterPro"/>
</dbReference>
<reference evidence="12" key="1">
    <citation type="journal article" date="2015" name="PLoS Genet.">
        <title>Genome Sequence and Transcriptome Analyses of Chrysochromulina tobin: Metabolic Tools for Enhanced Algal Fitness in the Prominent Order Prymnesiales (Haptophyceae).</title>
        <authorList>
            <person name="Hovde B.T."/>
            <person name="Deodato C.R."/>
            <person name="Hunsperger H.M."/>
            <person name="Ryken S.A."/>
            <person name="Yost W."/>
            <person name="Jha R.K."/>
            <person name="Patterson J."/>
            <person name="Monnat R.J. Jr."/>
            <person name="Barlow S.B."/>
            <person name="Starkenburg S.R."/>
            <person name="Cattolico R.A."/>
        </authorList>
    </citation>
    <scope>NUCLEOTIDE SEQUENCE</scope>
    <source>
        <strain evidence="12">CCMP291</strain>
    </source>
</reference>